<protein>
    <recommendedName>
        <fullName evidence="2">phytanoyl-CoA dioxygenase</fullName>
        <ecNumber evidence="2">1.14.11.18</ecNumber>
    </recommendedName>
    <alternativeName>
        <fullName evidence="3">Phytanic acid oxidase</fullName>
    </alternativeName>
    <alternativeName>
        <fullName evidence="4">Phytanoyl-CoA alpha-hydroxylase</fullName>
    </alternativeName>
</protein>
<accession>A0A6P3XGB1</accession>
<sequence length="286" mass="33383">MIPFRYTRNNNILTMNQRMFYEKNGYLMFPRLIPQDLLDKCHKRFDDIVEGRAPRDRIVVMRDVKDRKAVNKLQDINFDPVFREYIEHKKILDIVECFTGPNILAIHNMLIAKPPDIGFGTSKHPPHQDLYYFPIRPTDSIVATWTAMEPCDEENGCLYIAPGTHVSDRLYPHEYPPGASNKFYHGIQDLPRTMHWLNLEMQPGDTVFFHPLLIHGSGVNRSNRTRRAISCHYATVDHTYELDPVQHNIEEEVLDHARKKFPGIEISYQDLWAIKSTLVRGIRSSL</sequence>
<dbReference type="RefSeq" id="XP_014477467.1">
    <property type="nucleotide sequence ID" value="XM_014621981.1"/>
</dbReference>
<dbReference type="Proteomes" id="UP000515204">
    <property type="component" value="Unplaced"/>
</dbReference>
<dbReference type="AlphaFoldDB" id="A0A6P3XGB1"/>
<reference evidence="6 7" key="1">
    <citation type="submission" date="2025-04" db="UniProtKB">
        <authorList>
            <consortium name="RefSeq"/>
        </authorList>
    </citation>
    <scope>IDENTIFICATION</scope>
</reference>
<organism evidence="5 6">
    <name type="scientific">Dinoponera quadriceps</name>
    <name type="common">South American ant</name>
    <dbReference type="NCBI Taxonomy" id="609295"/>
    <lineage>
        <taxon>Eukaryota</taxon>
        <taxon>Metazoa</taxon>
        <taxon>Ecdysozoa</taxon>
        <taxon>Arthropoda</taxon>
        <taxon>Hexapoda</taxon>
        <taxon>Insecta</taxon>
        <taxon>Pterygota</taxon>
        <taxon>Neoptera</taxon>
        <taxon>Endopterygota</taxon>
        <taxon>Hymenoptera</taxon>
        <taxon>Apocrita</taxon>
        <taxon>Aculeata</taxon>
        <taxon>Formicoidea</taxon>
        <taxon>Formicidae</taxon>
        <taxon>Ponerinae</taxon>
        <taxon>Ponerini</taxon>
        <taxon>Dinoponera</taxon>
    </lineage>
</organism>
<dbReference type="GeneID" id="106745938"/>
<dbReference type="SUPFAM" id="SSF51197">
    <property type="entry name" value="Clavaminate synthase-like"/>
    <property type="match status" value="1"/>
</dbReference>
<dbReference type="PANTHER" id="PTHR21308:SF1">
    <property type="entry name" value="PHYTANOYL-COA DIOXYGENASE, PEROXISOMAL"/>
    <property type="match status" value="1"/>
</dbReference>
<evidence type="ECO:0000256" key="2">
    <source>
        <dbReference type="ARBA" id="ARBA00034809"/>
    </source>
</evidence>
<gene>
    <name evidence="6 7" type="primary">LOC106745938</name>
</gene>
<comment type="similarity">
    <text evidence="1">Belongs to the PhyH family.</text>
</comment>
<evidence type="ECO:0000256" key="4">
    <source>
        <dbReference type="ARBA" id="ARBA00034924"/>
    </source>
</evidence>
<name>A0A6P3XGB1_DINQU</name>
<evidence type="ECO:0000313" key="5">
    <source>
        <dbReference type="Proteomes" id="UP000515204"/>
    </source>
</evidence>
<dbReference type="GO" id="GO:0048244">
    <property type="term" value="F:phytanoyl-CoA dioxygenase activity"/>
    <property type="evidence" value="ECO:0007669"/>
    <property type="project" value="UniProtKB-EC"/>
</dbReference>
<evidence type="ECO:0000256" key="1">
    <source>
        <dbReference type="ARBA" id="ARBA00005830"/>
    </source>
</evidence>
<evidence type="ECO:0000313" key="7">
    <source>
        <dbReference type="RefSeq" id="XP_014477467.1"/>
    </source>
</evidence>
<dbReference type="Pfam" id="PF05721">
    <property type="entry name" value="PhyH"/>
    <property type="match status" value="1"/>
</dbReference>
<dbReference type="Gene3D" id="2.60.120.620">
    <property type="entry name" value="q2cbj1_9rhob like domain"/>
    <property type="match status" value="1"/>
</dbReference>
<keyword evidence="5" id="KW-1185">Reference proteome</keyword>
<proteinExistence type="inferred from homology"/>
<dbReference type="InterPro" id="IPR047128">
    <property type="entry name" value="PhyH"/>
</dbReference>
<dbReference type="KEGG" id="dqu:106745938"/>
<dbReference type="GO" id="GO:0001561">
    <property type="term" value="P:fatty acid alpha-oxidation"/>
    <property type="evidence" value="ECO:0007669"/>
    <property type="project" value="InterPro"/>
</dbReference>
<dbReference type="EC" id="1.14.11.18" evidence="2"/>
<dbReference type="InterPro" id="IPR008775">
    <property type="entry name" value="Phytyl_CoA_dOase-like"/>
</dbReference>
<evidence type="ECO:0000256" key="3">
    <source>
        <dbReference type="ARBA" id="ARBA00034921"/>
    </source>
</evidence>
<dbReference type="RefSeq" id="XP_014477466.1">
    <property type="nucleotide sequence ID" value="XM_014621980.1"/>
</dbReference>
<dbReference type="PANTHER" id="PTHR21308">
    <property type="entry name" value="PHYTANOYL-COA ALPHA-HYDROXYLASE"/>
    <property type="match status" value="1"/>
</dbReference>
<evidence type="ECO:0000313" key="6">
    <source>
        <dbReference type="RefSeq" id="XP_014477466.1"/>
    </source>
</evidence>